<feature type="compositionally biased region" description="Low complexity" evidence="2">
    <location>
        <begin position="532"/>
        <end position="541"/>
    </location>
</feature>
<protein>
    <submittedName>
        <fullName evidence="3">Uncharacterized protein</fullName>
    </submittedName>
</protein>
<organism evidence="3 4">
    <name type="scientific">Gymnopus androsaceus JB14</name>
    <dbReference type="NCBI Taxonomy" id="1447944"/>
    <lineage>
        <taxon>Eukaryota</taxon>
        <taxon>Fungi</taxon>
        <taxon>Dikarya</taxon>
        <taxon>Basidiomycota</taxon>
        <taxon>Agaricomycotina</taxon>
        <taxon>Agaricomycetes</taxon>
        <taxon>Agaricomycetidae</taxon>
        <taxon>Agaricales</taxon>
        <taxon>Marasmiineae</taxon>
        <taxon>Omphalotaceae</taxon>
        <taxon>Gymnopus</taxon>
    </lineage>
</organism>
<sequence length="628" mass="68541">MALRPQSPPSLPALDAYTALFSTYINQQRDEVTASYQAKLAEVEAGLKAAQDEAASLRDSNSSHAAPTLLDLQQQLQAARNQVEAGERAYKQVYEGSENLVAYYRSSNAESQQVAQREKQSVQAELDALRVEHQALQQDRLNERAAQGAAKREVESLKRKTAELEKSLTEAKSAEEFLKRVVLEMRNTDAGLVKQLENGKTEREKVETELRNRLEVVTSESAKHKAEAEEVSAKLEESMPHFRRLLQEIERLKQEGRESSSVITALQHQVNGASLASHQEVARLQDQLSVLRSQQSQSQAALTESVQKVEMYEQEVSKLREALTRAEATTQTVQADRDAAISRVEDLSLQLSAAQEEGTREKENLGNRMLLLASTLRHHDLAILDVDSHALAPSPKLVSLWEKLQELVSEFETPSSLHFPFVLTEHNNAVASIFSALVDQLARFGDRSQHRQEALDERELLEGKLETTADGLFTAISSPAPPCSVDESHNSQPESISESESESESQMLDTSTLPVASSKEGRKPVSVPPALSPESSTPSTTLMSDHPSSASPISVTDADETVIVAAPKSPRGRPKKPVVASKAAPSKSSTVSLVLPGIDLSSSSADTPEPIPATHGRSETFARGSGCS</sequence>
<name>A0A6A4I9G3_9AGAR</name>
<evidence type="ECO:0000256" key="1">
    <source>
        <dbReference type="SAM" id="Coils"/>
    </source>
</evidence>
<evidence type="ECO:0000313" key="3">
    <source>
        <dbReference type="EMBL" id="KAE9405434.1"/>
    </source>
</evidence>
<dbReference type="AlphaFoldDB" id="A0A6A4I9G3"/>
<feature type="compositionally biased region" description="Polar residues" evidence="2">
    <location>
        <begin position="542"/>
        <end position="554"/>
    </location>
</feature>
<feature type="coiled-coil region" evidence="1">
    <location>
        <begin position="33"/>
        <end position="174"/>
    </location>
</feature>
<keyword evidence="1" id="KW-0175">Coiled coil</keyword>
<keyword evidence="4" id="KW-1185">Reference proteome</keyword>
<feature type="coiled-coil region" evidence="1">
    <location>
        <begin position="302"/>
        <end position="364"/>
    </location>
</feature>
<feature type="compositionally biased region" description="Polar residues" evidence="2">
    <location>
        <begin position="506"/>
        <end position="515"/>
    </location>
</feature>
<proteinExistence type="predicted"/>
<evidence type="ECO:0000256" key="2">
    <source>
        <dbReference type="SAM" id="MobiDB-lite"/>
    </source>
</evidence>
<feature type="region of interest" description="Disordered" evidence="2">
    <location>
        <begin position="475"/>
        <end position="628"/>
    </location>
</feature>
<feature type="compositionally biased region" description="Low complexity" evidence="2">
    <location>
        <begin position="577"/>
        <end position="592"/>
    </location>
</feature>
<dbReference type="OrthoDB" id="2970698at2759"/>
<accession>A0A6A4I9G3</accession>
<dbReference type="EMBL" id="ML769409">
    <property type="protein sequence ID" value="KAE9405434.1"/>
    <property type="molecule type" value="Genomic_DNA"/>
</dbReference>
<reference evidence="3" key="1">
    <citation type="journal article" date="2019" name="Environ. Microbiol.">
        <title>Fungal ecological strategies reflected in gene transcription - a case study of two litter decomposers.</title>
        <authorList>
            <person name="Barbi F."/>
            <person name="Kohler A."/>
            <person name="Barry K."/>
            <person name="Baskaran P."/>
            <person name="Daum C."/>
            <person name="Fauchery L."/>
            <person name="Ihrmark K."/>
            <person name="Kuo A."/>
            <person name="LaButti K."/>
            <person name="Lipzen A."/>
            <person name="Morin E."/>
            <person name="Grigoriev I.V."/>
            <person name="Henrissat B."/>
            <person name="Lindahl B."/>
            <person name="Martin F."/>
        </authorList>
    </citation>
    <scope>NUCLEOTIDE SEQUENCE</scope>
    <source>
        <strain evidence="3">JB14</strain>
    </source>
</reference>
<evidence type="ECO:0000313" key="4">
    <source>
        <dbReference type="Proteomes" id="UP000799118"/>
    </source>
</evidence>
<dbReference type="Proteomes" id="UP000799118">
    <property type="component" value="Unassembled WGS sequence"/>
</dbReference>
<gene>
    <name evidence="3" type="ORF">BT96DRAFT_339398</name>
</gene>